<dbReference type="InterPro" id="IPR049551">
    <property type="entry name" value="PKS_DH_C"/>
</dbReference>
<dbReference type="InterPro" id="IPR016036">
    <property type="entry name" value="Malonyl_transacylase_ACP-bd"/>
</dbReference>
<dbReference type="SMART" id="SM00827">
    <property type="entry name" value="PKS_AT"/>
    <property type="match status" value="1"/>
</dbReference>
<evidence type="ECO:0000259" key="12">
    <source>
        <dbReference type="PROSITE" id="PS52004"/>
    </source>
</evidence>
<keyword evidence="8" id="KW-0012">Acyltransferase</keyword>
<dbReference type="GO" id="GO:0006633">
    <property type="term" value="P:fatty acid biosynthetic process"/>
    <property type="evidence" value="ECO:0007669"/>
    <property type="project" value="InterPro"/>
</dbReference>
<dbReference type="SUPFAM" id="SSF55048">
    <property type="entry name" value="Probable ACP-binding domain of malonyl-CoA ACP transacylase"/>
    <property type="match status" value="1"/>
</dbReference>
<dbReference type="InterPro" id="IPR014030">
    <property type="entry name" value="Ketoacyl_synth_N"/>
</dbReference>
<dbReference type="SUPFAM" id="SSF52151">
    <property type="entry name" value="FabD/lysophospholipase-like"/>
    <property type="match status" value="1"/>
</dbReference>
<dbReference type="Gene3D" id="3.40.50.720">
    <property type="entry name" value="NAD(P)-binding Rossmann-like Domain"/>
    <property type="match status" value="1"/>
</dbReference>
<evidence type="ECO:0000313" key="15">
    <source>
        <dbReference type="Proteomes" id="UP000509335"/>
    </source>
</evidence>
<sequence length="1843" mass="190305">MDTDHPADDGIEPIAIVGLAARLPGAADVHEFWRNLVDGVESVTELTREEQLARGVPPEEVDDPGWVSRAPLVDGYDEFDAGLFGMTAREAEVTDPQHRLFLETCYTALQDAGYDPARYDGAVGVYAGTGAASYLNRNVLRNKRVGGNPHSAVSIATSNSPNYVATNVSYRLDLRGPSLTVHTACSTSLVAFHLACEALRNGECDMALAGGVNIELPQAGYLGMDGFTSPDGRCRPFDAAANGTVWGSGVGVTLLKRLSDAIADGDHIRAVVLGNAINNDGAGKVGFTAPSVDGQMEAVAQAVGMAGIDPRTISYVEAHGTGTAMGDPIEVAALSAVYTKDTDDRGWCGIGSVKSNIGHLSQPSGIVSVIKTVLAMEHGLIPPTINYETPNPAIEFADTPFYVANTLTKWDTDGAPRRAGVSSFGIGGTNAHVVLEEAPPAQPGDRRVRPAQLLHISAKTATALDAAVDRLAEHLAGNPDGGAAHLADVAHTLRVGRQQYAHRLAVAATDLPDAVAALRNPRRATRGVTDGPAPKVGFLFSGQGSQFAGMGAQLYAEEPGYAAVVDECAELLRAELGLDIRELILGRHPEAAGLLAQTRYTQPALFVVEYALAVTWQRFGVRPAAMVGHSIGEYVAATVAGVLDLPDALTVVAARGRLMQSLPAGSMLAVPLDESVVAGLLPEGVSIATVNGPGTCVVAGEADAVAAFAETLKATRKVKSKALRTSHAFHSPMMEPILAEFTALMATVALRAPRVPFVSNVSGTWITDAQATDPAYWAAHLRQPVRFGDAVAALLAEGTWALVECGPGRQLANLARMQVAKGSAQQRALVPLGSLPGPGEPAGDLATLLATAGALWCAGLPVRAGSDPAARRVPLPTYPFERRRYWVDPDPVEAVAAAPAEAGPRPLPEWFAVPVWRQAAPAPATAPLGRCLVLVDGPRGAALVAGLRAAGADPVVVRPGDAFAAVPAAPGGTTGAAGTETDGFTLRPAAREDFDALVAALGDDLPARLVHALALDGEPTGTDIAATLAAQDRGFFSALHLVQALAGAGRTGDERPLALDLVTAGIGDVTGADLTRPEHATLAGLARVLPVELPGLTVRLLDADPAAAGADALVAELRRPVDPAHPEVALRGNRRWVTGYEQVTVDAEAEPGALRDGGRYVITGGLGGIGITLAEDFAARAKAKLVLLARSGLPPRERWDDHLAVHGADDRAGRAIAAIRRMEAAGASVLVLAADVTDPADLRRVRAAAEAEFGGIDGIVHAAGLPGGGMAEVKDRAEADRVFAPKLAGTLALAQVFGDLPLDFVVLCSSITAVIGGFGQVDYCAANNFLDAHARAGAGWAAPVVAQNWGGWAEVGMAAESTAPAGFRAVTRDTVTATVDHPVLTTRVTGPEGTVLHGLVSAATHWLLDEHRIGGVPVVPGTAHLESVRAAVAAAVAAPGPDAAVELRDVVFLEPFSVPDGTIAQYRVALTAAEDGATEFVVQSLAAGVLRTHVRGAAGWTTEPAPAAVDVAAVAARSRRVDDDASFGRGRTSMLAFGPRWRSLAAHHLADGEELALVTAPAEAAADLGAWGLHPALLDVATAFGRGQGSGTYLPLSYGRIVVRGPLPGRFHSHLRHRAGGTDEVVSADLTLTDPDGRELVSISDFVLRRVDASAVTGGLAADGTPADADGPVAGAPSEDIRPVDGAEAFRRSLTAGLGTQVVITTRSVADIRARAARVTTGSLESEADPAASAATVEAGASAAPRTELEATIAQVWRDGLGVPVVGVDDDFFALGGNSLVAVQLIASMRKATGVRLPMRSLFETPTVAGLAARIEELRAEASAADEPPAPAPTTSIPRLPRA</sequence>
<dbReference type="GO" id="GO:0004315">
    <property type="term" value="F:3-oxoacyl-[acyl-carrier-protein] synthase activity"/>
    <property type="evidence" value="ECO:0007669"/>
    <property type="project" value="InterPro"/>
</dbReference>
<dbReference type="SUPFAM" id="SSF51735">
    <property type="entry name" value="NAD(P)-binding Rossmann-fold domains"/>
    <property type="match status" value="2"/>
</dbReference>
<dbReference type="InterPro" id="IPR020807">
    <property type="entry name" value="PKS_DH"/>
</dbReference>
<evidence type="ECO:0000256" key="2">
    <source>
        <dbReference type="ARBA" id="ARBA00022450"/>
    </source>
</evidence>
<feature type="active site" description="Proton acceptor; for dehydratase activity" evidence="9">
    <location>
        <position position="1411"/>
    </location>
</feature>
<dbReference type="PANTHER" id="PTHR43775">
    <property type="entry name" value="FATTY ACID SYNTHASE"/>
    <property type="match status" value="1"/>
</dbReference>
<feature type="region of interest" description="Disordered" evidence="10">
    <location>
        <begin position="1820"/>
        <end position="1843"/>
    </location>
</feature>
<dbReference type="CDD" id="cd08953">
    <property type="entry name" value="KR_2_SDR_x"/>
    <property type="match status" value="1"/>
</dbReference>
<dbReference type="Pfam" id="PF00109">
    <property type="entry name" value="ketoacyl-synt"/>
    <property type="match status" value="1"/>
</dbReference>
<dbReference type="InterPro" id="IPR013968">
    <property type="entry name" value="PKS_KR"/>
</dbReference>
<dbReference type="PROSITE" id="PS52019">
    <property type="entry name" value="PKS_MFAS_DH"/>
    <property type="match status" value="1"/>
</dbReference>
<dbReference type="PROSITE" id="PS00606">
    <property type="entry name" value="KS3_1"/>
    <property type="match status" value="1"/>
</dbReference>
<dbReference type="Proteomes" id="UP000509335">
    <property type="component" value="Chromosome"/>
</dbReference>
<dbReference type="GO" id="GO:0044550">
    <property type="term" value="P:secondary metabolite biosynthetic process"/>
    <property type="evidence" value="ECO:0007669"/>
    <property type="project" value="UniProtKB-ARBA"/>
</dbReference>
<dbReference type="Gene3D" id="3.40.366.10">
    <property type="entry name" value="Malonyl-Coenzyme A Acyl Carrier Protein, domain 2"/>
    <property type="match status" value="1"/>
</dbReference>
<dbReference type="Pfam" id="PF14765">
    <property type="entry name" value="PS-DH"/>
    <property type="match status" value="1"/>
</dbReference>
<keyword evidence="5" id="KW-0276">Fatty acid metabolism</keyword>
<dbReference type="InterPro" id="IPR006162">
    <property type="entry name" value="Ppantetheine_attach_site"/>
</dbReference>
<dbReference type="InterPro" id="IPR036291">
    <property type="entry name" value="NAD(P)-bd_dom_sf"/>
</dbReference>
<dbReference type="GO" id="GO:0031177">
    <property type="term" value="F:phosphopantetheine binding"/>
    <property type="evidence" value="ECO:0007669"/>
    <property type="project" value="InterPro"/>
</dbReference>
<keyword evidence="7" id="KW-0511">Multifunctional enzyme</keyword>
<keyword evidence="4" id="KW-0808">Transferase</keyword>
<dbReference type="InterPro" id="IPR014043">
    <property type="entry name" value="Acyl_transferase_dom"/>
</dbReference>
<evidence type="ECO:0000259" key="13">
    <source>
        <dbReference type="PROSITE" id="PS52019"/>
    </source>
</evidence>
<dbReference type="Gene3D" id="3.30.70.3290">
    <property type="match status" value="1"/>
</dbReference>
<evidence type="ECO:0000256" key="5">
    <source>
        <dbReference type="ARBA" id="ARBA00022832"/>
    </source>
</evidence>
<reference evidence="14 15" key="1">
    <citation type="submission" date="2020-07" db="EMBL/GenBank/DDBJ databases">
        <title>A bifunctional nitrone conjugated secondary metabolite targeting the ribosome.</title>
        <authorList>
            <person name="Limbrick E.M."/>
            <person name="Graf M."/>
            <person name="Derewacz D.K."/>
            <person name="Nguyen F."/>
            <person name="Spraggins J.M."/>
            <person name="Wieland M."/>
            <person name="Ynigez-Gutierrez A.E."/>
            <person name="Reisman B.J."/>
            <person name="Zinshteyn B."/>
            <person name="McCulloch K."/>
            <person name="Iverson T.M."/>
            <person name="Green R."/>
            <person name="Wilson D.N."/>
            <person name="Bachmann B.O."/>
        </authorList>
    </citation>
    <scope>NUCLEOTIDE SEQUENCE [LARGE SCALE GENOMIC DNA]</scope>
    <source>
        <strain evidence="15">aurantiaca</strain>
    </source>
</reference>
<dbReference type="InterPro" id="IPR020806">
    <property type="entry name" value="PKS_PP-bd"/>
</dbReference>
<dbReference type="Pfam" id="PF08659">
    <property type="entry name" value="KR"/>
    <property type="match status" value="1"/>
</dbReference>
<evidence type="ECO:0000256" key="1">
    <source>
        <dbReference type="ARBA" id="ARBA00001957"/>
    </source>
</evidence>
<dbReference type="FunFam" id="3.40.47.10:FF:000042">
    <property type="entry name" value="Polyketide synthase Pks13"/>
    <property type="match status" value="1"/>
</dbReference>
<dbReference type="InterPro" id="IPR020841">
    <property type="entry name" value="PKS_Beta-ketoAc_synthase_dom"/>
</dbReference>
<accession>A0A7H8XWB4</accession>
<dbReference type="Gene3D" id="3.10.129.110">
    <property type="entry name" value="Polyketide synthase dehydratase"/>
    <property type="match status" value="1"/>
</dbReference>
<organism evidence="14 15">
    <name type="scientific">Micromonospora carbonacea</name>
    <dbReference type="NCBI Taxonomy" id="47853"/>
    <lineage>
        <taxon>Bacteria</taxon>
        <taxon>Bacillati</taxon>
        <taxon>Actinomycetota</taxon>
        <taxon>Actinomycetes</taxon>
        <taxon>Micromonosporales</taxon>
        <taxon>Micromonosporaceae</taxon>
        <taxon>Micromonospora</taxon>
    </lineage>
</organism>
<evidence type="ECO:0000259" key="11">
    <source>
        <dbReference type="PROSITE" id="PS50075"/>
    </source>
</evidence>
<evidence type="ECO:0000256" key="4">
    <source>
        <dbReference type="ARBA" id="ARBA00022679"/>
    </source>
</evidence>
<keyword evidence="6" id="KW-0443">Lipid metabolism</keyword>
<dbReference type="Pfam" id="PF02801">
    <property type="entry name" value="Ketoacyl-synt_C"/>
    <property type="match status" value="1"/>
</dbReference>
<evidence type="ECO:0000256" key="6">
    <source>
        <dbReference type="ARBA" id="ARBA00023098"/>
    </source>
</evidence>
<dbReference type="SMART" id="SM00826">
    <property type="entry name" value="PKS_DH"/>
    <property type="match status" value="1"/>
</dbReference>
<dbReference type="InterPro" id="IPR016039">
    <property type="entry name" value="Thiolase-like"/>
</dbReference>
<dbReference type="InterPro" id="IPR036736">
    <property type="entry name" value="ACP-like_sf"/>
</dbReference>
<dbReference type="SMART" id="SM00825">
    <property type="entry name" value="PKS_KS"/>
    <property type="match status" value="1"/>
</dbReference>
<dbReference type="InterPro" id="IPR049552">
    <property type="entry name" value="PKS_DH_N"/>
</dbReference>
<evidence type="ECO:0000256" key="8">
    <source>
        <dbReference type="ARBA" id="ARBA00023315"/>
    </source>
</evidence>
<dbReference type="KEGG" id="mcab:HXZ27_17020"/>
<feature type="region of interest" description="C-terminal hotdog fold" evidence="9">
    <location>
        <begin position="1518"/>
        <end position="1657"/>
    </location>
</feature>
<gene>
    <name evidence="14" type="ORF">HXZ27_17020</name>
</gene>
<dbReference type="EMBL" id="CP058322">
    <property type="protein sequence ID" value="QLD28629.1"/>
    <property type="molecule type" value="Genomic_DNA"/>
</dbReference>
<protein>
    <submittedName>
        <fullName evidence="14">SDR family NAD(P)-dependent oxidoreductase</fullName>
    </submittedName>
</protein>
<dbReference type="InterPro" id="IPR001227">
    <property type="entry name" value="Ac_transferase_dom_sf"/>
</dbReference>
<dbReference type="Pfam" id="PF00698">
    <property type="entry name" value="Acyl_transf_1"/>
    <property type="match status" value="1"/>
</dbReference>
<dbReference type="CDD" id="cd00833">
    <property type="entry name" value="PKS"/>
    <property type="match status" value="1"/>
</dbReference>
<dbReference type="SUPFAM" id="SSF47336">
    <property type="entry name" value="ACP-like"/>
    <property type="match status" value="1"/>
</dbReference>
<dbReference type="Gene3D" id="3.40.50.1820">
    <property type="entry name" value="alpha/beta hydrolase"/>
    <property type="match status" value="1"/>
</dbReference>
<comment type="cofactor">
    <cofactor evidence="1">
        <name>pantetheine 4'-phosphate</name>
        <dbReference type="ChEBI" id="CHEBI:47942"/>
    </cofactor>
</comment>
<dbReference type="InterPro" id="IPR049900">
    <property type="entry name" value="PKS_mFAS_DH"/>
</dbReference>
<dbReference type="PANTHER" id="PTHR43775:SF51">
    <property type="entry name" value="INACTIVE PHENOLPHTHIOCEROL SYNTHESIS POLYKETIDE SYNTHASE TYPE I PKS1-RELATED"/>
    <property type="match status" value="1"/>
</dbReference>
<dbReference type="Pfam" id="PF22621">
    <property type="entry name" value="CurL-like_PKS_C"/>
    <property type="match status" value="1"/>
</dbReference>
<dbReference type="SUPFAM" id="SSF53901">
    <property type="entry name" value="Thiolase-like"/>
    <property type="match status" value="1"/>
</dbReference>
<name>A0A7H8XWB4_9ACTN</name>
<dbReference type="InterPro" id="IPR016035">
    <property type="entry name" value="Acyl_Trfase/lysoPLipase"/>
</dbReference>
<dbReference type="GO" id="GO:0004312">
    <property type="term" value="F:fatty acid synthase activity"/>
    <property type="evidence" value="ECO:0007669"/>
    <property type="project" value="TreeGrafter"/>
</dbReference>
<evidence type="ECO:0000256" key="7">
    <source>
        <dbReference type="ARBA" id="ARBA00023268"/>
    </source>
</evidence>
<dbReference type="SMART" id="SM00822">
    <property type="entry name" value="PKS_KR"/>
    <property type="match status" value="1"/>
</dbReference>
<dbReference type="Pfam" id="PF21089">
    <property type="entry name" value="PKS_DH_N"/>
    <property type="match status" value="1"/>
</dbReference>
<dbReference type="InterPro" id="IPR014031">
    <property type="entry name" value="Ketoacyl_synth_C"/>
</dbReference>
<dbReference type="InterPro" id="IPR018201">
    <property type="entry name" value="Ketoacyl_synth_AS"/>
</dbReference>
<dbReference type="Pfam" id="PF00550">
    <property type="entry name" value="PP-binding"/>
    <property type="match status" value="1"/>
</dbReference>
<dbReference type="FunFam" id="1.10.1200.10:FF:000016">
    <property type="entry name" value="Non-ribosomal peptide synthase"/>
    <property type="match status" value="1"/>
</dbReference>
<feature type="domain" description="PKS/mFAS DH" evidence="13">
    <location>
        <begin position="1381"/>
        <end position="1657"/>
    </location>
</feature>
<dbReference type="InterPro" id="IPR009081">
    <property type="entry name" value="PP-bd_ACP"/>
</dbReference>
<feature type="domain" description="Carrier" evidence="11">
    <location>
        <begin position="1744"/>
        <end position="1819"/>
    </location>
</feature>
<feature type="region of interest" description="N-terminal hotdog fold" evidence="9">
    <location>
        <begin position="1381"/>
        <end position="1505"/>
    </location>
</feature>
<keyword evidence="3" id="KW-0597">Phosphoprotein</keyword>
<feature type="domain" description="Ketosynthase family 3 (KS3)" evidence="12">
    <location>
        <begin position="11"/>
        <end position="437"/>
    </location>
</feature>
<dbReference type="SMART" id="SM00823">
    <property type="entry name" value="PKS_PP"/>
    <property type="match status" value="1"/>
</dbReference>
<evidence type="ECO:0000313" key="14">
    <source>
        <dbReference type="EMBL" id="QLD28629.1"/>
    </source>
</evidence>
<evidence type="ECO:0000256" key="3">
    <source>
        <dbReference type="ARBA" id="ARBA00022553"/>
    </source>
</evidence>
<dbReference type="InterPro" id="IPR042104">
    <property type="entry name" value="PKS_dehydratase_sf"/>
</dbReference>
<feature type="active site" description="Proton donor; for dehydratase activity" evidence="9">
    <location>
        <position position="1579"/>
    </location>
</feature>
<dbReference type="Gene3D" id="3.40.47.10">
    <property type="match status" value="1"/>
</dbReference>
<dbReference type="PROSITE" id="PS50075">
    <property type="entry name" value="CARRIER"/>
    <property type="match status" value="1"/>
</dbReference>
<dbReference type="InterPro" id="IPR057326">
    <property type="entry name" value="KR_dom"/>
</dbReference>
<evidence type="ECO:0000256" key="9">
    <source>
        <dbReference type="PROSITE-ProRule" id="PRU01363"/>
    </source>
</evidence>
<proteinExistence type="predicted"/>
<evidence type="ECO:0000256" key="10">
    <source>
        <dbReference type="SAM" id="MobiDB-lite"/>
    </source>
</evidence>
<dbReference type="PROSITE" id="PS52004">
    <property type="entry name" value="KS3_2"/>
    <property type="match status" value="1"/>
</dbReference>
<dbReference type="InterPro" id="IPR029058">
    <property type="entry name" value="AB_hydrolase_fold"/>
</dbReference>
<dbReference type="InterPro" id="IPR050091">
    <property type="entry name" value="PKS_NRPS_Biosynth_Enz"/>
</dbReference>
<dbReference type="PROSITE" id="PS00012">
    <property type="entry name" value="PHOSPHOPANTETHEINE"/>
    <property type="match status" value="1"/>
</dbReference>
<keyword evidence="2" id="KW-0596">Phosphopantetheine</keyword>